<dbReference type="Proteomes" id="UP001560019">
    <property type="component" value="Unassembled WGS sequence"/>
</dbReference>
<feature type="transmembrane region" description="Helical" evidence="1">
    <location>
        <begin position="84"/>
        <end position="105"/>
    </location>
</feature>
<evidence type="ECO:0000313" key="3">
    <source>
        <dbReference type="Proteomes" id="UP001560019"/>
    </source>
</evidence>
<feature type="transmembrane region" description="Helical" evidence="1">
    <location>
        <begin position="111"/>
        <end position="130"/>
    </location>
</feature>
<feature type="transmembrane region" description="Helical" evidence="1">
    <location>
        <begin position="286"/>
        <end position="306"/>
    </location>
</feature>
<gene>
    <name evidence="2" type="ORF">Ga0609869_002995</name>
</gene>
<comment type="caution">
    <text evidence="2">The sequence shown here is derived from an EMBL/GenBank/DDBJ whole genome shotgun (WGS) entry which is preliminary data.</text>
</comment>
<organism evidence="2 3">
    <name type="scientific">Rhodovulum iodosum</name>
    <dbReference type="NCBI Taxonomy" id="68291"/>
    <lineage>
        <taxon>Bacteria</taxon>
        <taxon>Pseudomonadati</taxon>
        <taxon>Pseudomonadota</taxon>
        <taxon>Alphaproteobacteria</taxon>
        <taxon>Rhodobacterales</taxon>
        <taxon>Paracoccaceae</taxon>
        <taxon>Rhodovulum</taxon>
    </lineage>
</organism>
<feature type="transmembrane region" description="Helical" evidence="1">
    <location>
        <begin position="59"/>
        <end position="77"/>
    </location>
</feature>
<dbReference type="RefSeq" id="WP_125403756.1">
    <property type="nucleotide sequence ID" value="NZ_JBEHHI010000003.1"/>
</dbReference>
<keyword evidence="1" id="KW-1133">Transmembrane helix</keyword>
<feature type="transmembrane region" description="Helical" evidence="1">
    <location>
        <begin position="142"/>
        <end position="161"/>
    </location>
</feature>
<dbReference type="EMBL" id="JBEHHI010000003">
    <property type="protein sequence ID" value="MEX5729642.1"/>
    <property type="molecule type" value="Genomic_DNA"/>
</dbReference>
<accession>A0ABV3XZ61</accession>
<reference evidence="2 3" key="1">
    <citation type="submission" date="2024-06" db="EMBL/GenBank/DDBJ databases">
        <title>Genome of Rhodovulum iodosum, a marine photoferrotroph.</title>
        <authorList>
            <person name="Bianchini G."/>
            <person name="Nikeleit V."/>
            <person name="Kappler A."/>
            <person name="Bryce C."/>
            <person name="Sanchez-Baracaldo P."/>
        </authorList>
    </citation>
    <scope>NUCLEOTIDE SEQUENCE [LARGE SCALE GENOMIC DNA]</scope>
    <source>
        <strain evidence="2 3">UT/N1</strain>
    </source>
</reference>
<feature type="transmembrane region" description="Helical" evidence="1">
    <location>
        <begin position="211"/>
        <end position="234"/>
    </location>
</feature>
<evidence type="ECO:0000313" key="2">
    <source>
        <dbReference type="EMBL" id="MEX5729642.1"/>
    </source>
</evidence>
<feature type="transmembrane region" description="Helical" evidence="1">
    <location>
        <begin position="173"/>
        <end position="199"/>
    </location>
</feature>
<proteinExistence type="predicted"/>
<feature type="transmembrane region" description="Helical" evidence="1">
    <location>
        <begin position="254"/>
        <end position="279"/>
    </location>
</feature>
<keyword evidence="1" id="KW-0812">Transmembrane</keyword>
<evidence type="ECO:0008006" key="4">
    <source>
        <dbReference type="Google" id="ProtNLM"/>
    </source>
</evidence>
<name>A0ABV3XZ61_9RHOB</name>
<sequence length="544" mass="59317">MSRPNPFILTAFLLAVVTILGGLPLLQGALFIGKHEGDMMHLLDIVFRIADGQWPHRDFMTPIGYLAFAPIALFVKLGYGVGHAILYSQVLVAAILLPVTVWVAVTRIPGRWAYLFGFVVMVFCLALVHGEAERSISISMHYNRWAWAVSFLVLTAALLPARGRARAAVDGPIIGLGLAALALTKITFFAGFAVPVALALAIRRDWRALRLAVFAGLAVVAVVTLLAGPLYWPAYIRDLLTVAGSELRPSPGGVSFRAMIGAPAFVGGNLLLIYAAILLREMRHDLLGLVVLLLVPGFYFVTHQNYGNDPKWLLLLGILLFISRTPGAAPPEKGIDRNQVALVVGTALLAFIFPSLVNMTLSPLRQGNTVVSEYAPLLGGEAPHDDLFAAKSRAYLIRKQAPVDMRDGGLDRFSDMVERPEPAQLLGEELPDCELYTGLIGWYANVAADLEEAGYAGARFFNADVLNPYWLFADFRPLAHGAPWHYDGLPGIEGADYLVVPVCPVKQKQRKRILDLIAETPLELHEAHRTDHYILLELDGQAGG</sequence>
<protein>
    <recommendedName>
        <fullName evidence="4">DUF2029 domain-containing protein</fullName>
    </recommendedName>
</protein>
<keyword evidence="3" id="KW-1185">Reference proteome</keyword>
<feature type="transmembrane region" description="Helical" evidence="1">
    <location>
        <begin position="341"/>
        <end position="361"/>
    </location>
</feature>
<keyword evidence="1" id="KW-0472">Membrane</keyword>
<evidence type="ECO:0000256" key="1">
    <source>
        <dbReference type="SAM" id="Phobius"/>
    </source>
</evidence>